<feature type="signal peptide" evidence="2">
    <location>
        <begin position="1"/>
        <end position="24"/>
    </location>
</feature>
<keyword evidence="2" id="KW-0732">Signal</keyword>
<dbReference type="PANTHER" id="PTHR40274:SF3">
    <property type="entry name" value="VIRGINIAMYCIN B LYASE"/>
    <property type="match status" value="1"/>
</dbReference>
<evidence type="ECO:0000313" key="3">
    <source>
        <dbReference type="EMBL" id="MBB6098082.1"/>
    </source>
</evidence>
<comment type="caution">
    <text evidence="3">The sequence shown here is derived from an EMBL/GenBank/DDBJ whole genome shotgun (WGS) entry which is preliminary data.</text>
</comment>
<organism evidence="3 4">
    <name type="scientific">Deinobacterium chartae</name>
    <dbReference type="NCBI Taxonomy" id="521158"/>
    <lineage>
        <taxon>Bacteria</taxon>
        <taxon>Thermotogati</taxon>
        <taxon>Deinococcota</taxon>
        <taxon>Deinococci</taxon>
        <taxon>Deinococcales</taxon>
        <taxon>Deinococcaceae</taxon>
        <taxon>Deinobacterium</taxon>
    </lineage>
</organism>
<dbReference type="InterPro" id="IPR048031">
    <property type="entry name" value="ScyD/ScyE-like"/>
</dbReference>
<dbReference type="InterPro" id="IPR051344">
    <property type="entry name" value="Vgb"/>
</dbReference>
<dbReference type="InterPro" id="IPR015943">
    <property type="entry name" value="WD40/YVTN_repeat-like_dom_sf"/>
</dbReference>
<evidence type="ECO:0000256" key="1">
    <source>
        <dbReference type="SAM" id="MobiDB-lite"/>
    </source>
</evidence>
<protein>
    <submittedName>
        <fullName evidence="3">Glucose/arabinose dehydrogenase</fullName>
    </submittedName>
</protein>
<feature type="region of interest" description="Disordered" evidence="1">
    <location>
        <begin position="70"/>
        <end position="89"/>
    </location>
</feature>
<evidence type="ECO:0000313" key="4">
    <source>
        <dbReference type="Proteomes" id="UP000569951"/>
    </source>
</evidence>
<dbReference type="EMBL" id="JACHHG010000005">
    <property type="protein sequence ID" value="MBB6098082.1"/>
    <property type="molecule type" value="Genomic_DNA"/>
</dbReference>
<dbReference type="SUPFAM" id="SSF63829">
    <property type="entry name" value="Calcium-dependent phosphotriesterase"/>
    <property type="match status" value="1"/>
</dbReference>
<dbReference type="Gene3D" id="2.40.10.500">
    <property type="match status" value="1"/>
</dbReference>
<name>A0A841I201_9DEIO</name>
<evidence type="ECO:0000256" key="2">
    <source>
        <dbReference type="SAM" id="SignalP"/>
    </source>
</evidence>
<dbReference type="PANTHER" id="PTHR40274">
    <property type="entry name" value="VIRGINIAMYCIN B LYASE"/>
    <property type="match status" value="1"/>
</dbReference>
<proteinExistence type="predicted"/>
<accession>A0A841I201</accession>
<dbReference type="AlphaFoldDB" id="A0A841I201"/>
<dbReference type="RefSeq" id="WP_183986169.1">
    <property type="nucleotide sequence ID" value="NZ_JACHHG010000005.1"/>
</dbReference>
<dbReference type="Gene3D" id="2.130.10.10">
    <property type="entry name" value="YVTN repeat-like/Quinoprotein amine dehydrogenase"/>
    <property type="match status" value="1"/>
</dbReference>
<dbReference type="NCBIfam" id="NF033206">
    <property type="entry name" value="ScyE_fam"/>
    <property type="match status" value="1"/>
</dbReference>
<dbReference type="Proteomes" id="UP000569951">
    <property type="component" value="Unassembled WGS sequence"/>
</dbReference>
<keyword evidence="4" id="KW-1185">Reference proteome</keyword>
<gene>
    <name evidence="3" type="ORF">HNR42_001507</name>
</gene>
<feature type="chain" id="PRO_5032303169" evidence="2">
    <location>
        <begin position="25"/>
        <end position="381"/>
    </location>
</feature>
<sequence>MGVPLGPIRSAHTLTALLTAGLLAACNPSGSPTPPPDPEPTVVATGLNGPQGVLVDADGTLWVTDDGLGGDTVFEGPDEQGNPAEGNYGNSARLIRVDTNGNQSVVAQIPSVDPPLLAVGPSGGGKLAMLGGEVYFTNGVWNAAYSIARPSRVAAVLTLEGNLATEISDIFAFEVAANPDGVPPELGGIDSHPYGLAAGADGQLYVADAGGNSLLRVDPVSGDVNLVANLQGLTGTGPQSVPTGVTFDENGDLYVALLSGFPFPEGAAKVVQVDPDNGSTDDFATGMTLLTDLELGPDGNLYAVSFGRFDLTAPGGYVGNAGAVIRLLADGTKETVLSGLNFPTAIAFDAEGNAYVAENGIGEPGSGEVVRYPNLTDAEAE</sequence>
<reference evidence="3 4" key="1">
    <citation type="submission" date="2020-08" db="EMBL/GenBank/DDBJ databases">
        <title>Genomic Encyclopedia of Type Strains, Phase IV (KMG-IV): sequencing the most valuable type-strain genomes for metagenomic binning, comparative biology and taxonomic classification.</title>
        <authorList>
            <person name="Goeker M."/>
        </authorList>
    </citation>
    <scope>NUCLEOTIDE SEQUENCE [LARGE SCALE GENOMIC DNA]</scope>
    <source>
        <strain evidence="3 4">DSM 21458</strain>
    </source>
</reference>